<proteinExistence type="predicted"/>
<dbReference type="Proteomes" id="UP001301326">
    <property type="component" value="Chromosome"/>
</dbReference>
<accession>A0AA95HE41</accession>
<evidence type="ECO:0000313" key="1">
    <source>
        <dbReference type="EMBL" id="WGZ95757.1"/>
    </source>
</evidence>
<protein>
    <submittedName>
        <fullName evidence="1">Uncharacterized protein</fullName>
    </submittedName>
</protein>
<dbReference type="InterPro" id="IPR013785">
    <property type="entry name" value="Aldolase_TIM"/>
</dbReference>
<dbReference type="EMBL" id="CP124756">
    <property type="protein sequence ID" value="WGZ95757.1"/>
    <property type="molecule type" value="Genomic_DNA"/>
</dbReference>
<dbReference type="Gene3D" id="3.20.20.70">
    <property type="entry name" value="Aldolase class I"/>
    <property type="match status" value="1"/>
</dbReference>
<reference evidence="1" key="1">
    <citation type="journal article" date="2023" name="Int. J. Mol. Sci.">
        <title>Metagenomics Revealed a New Genus 'Candidatus Thiocaldithrix dubininis' gen. nov., sp. nov. and a New Species 'Candidatus Thiothrix putei' sp. nov. in the Family Thiotrichaceae, Some Members of Which Have Traits of Both Na+- and H+-Motive Energetics.</title>
        <authorList>
            <person name="Ravin N.V."/>
            <person name="Muntyan M.S."/>
            <person name="Smolyakov D.D."/>
            <person name="Rudenko T.S."/>
            <person name="Beletsky A.V."/>
            <person name="Mardanov A.V."/>
            <person name="Grabovich M.Y."/>
        </authorList>
    </citation>
    <scope>NUCLEOTIDE SEQUENCE</scope>
    <source>
        <strain evidence="1">GKL-02</strain>
    </source>
</reference>
<sequence length="38" mass="4298">MAHVLRVLWEKLEVAMALTGCRTLTDIQQRTVLTEISA</sequence>
<name>A0AA95HE41_9GAMM</name>
<reference evidence="1" key="2">
    <citation type="submission" date="2023-04" db="EMBL/GenBank/DDBJ databases">
        <authorList>
            <person name="Beletskiy A.V."/>
            <person name="Mardanov A.V."/>
            <person name="Ravin N.V."/>
        </authorList>
    </citation>
    <scope>NUCLEOTIDE SEQUENCE</scope>
    <source>
        <strain evidence="1">GKL-02</strain>
    </source>
</reference>
<dbReference type="AlphaFoldDB" id="A0AA95HE41"/>
<dbReference type="KEGG" id="tput:QJT81_07150"/>
<organism evidence="1">
    <name type="scientific">Candidatus Thiothrix putei</name>
    <dbReference type="NCBI Taxonomy" id="3080811"/>
    <lineage>
        <taxon>Bacteria</taxon>
        <taxon>Pseudomonadati</taxon>
        <taxon>Pseudomonadota</taxon>
        <taxon>Gammaproteobacteria</taxon>
        <taxon>Thiotrichales</taxon>
        <taxon>Thiotrichaceae</taxon>
        <taxon>Thiothrix</taxon>
    </lineage>
</organism>
<gene>
    <name evidence="1" type="ORF">QJT81_07150</name>
</gene>